<feature type="non-terminal residue" evidence="4">
    <location>
        <position position="83"/>
    </location>
</feature>
<dbReference type="SMART" id="SM00360">
    <property type="entry name" value="RRM"/>
    <property type="match status" value="1"/>
</dbReference>
<dbReference type="InterPro" id="IPR000504">
    <property type="entry name" value="RRM_dom"/>
</dbReference>
<proteinExistence type="predicted"/>
<dbReference type="PROSITE" id="PS50102">
    <property type="entry name" value="RRM"/>
    <property type="match status" value="1"/>
</dbReference>
<dbReference type="InterPro" id="IPR035979">
    <property type="entry name" value="RBD_domain_sf"/>
</dbReference>
<evidence type="ECO:0000313" key="5">
    <source>
        <dbReference type="Proteomes" id="UP000054144"/>
    </source>
</evidence>
<dbReference type="GO" id="GO:0005654">
    <property type="term" value="C:nucleoplasm"/>
    <property type="evidence" value="ECO:0007669"/>
    <property type="project" value="TreeGrafter"/>
</dbReference>
<dbReference type="Proteomes" id="UP000054144">
    <property type="component" value="Unassembled WGS sequence"/>
</dbReference>
<protein>
    <recommendedName>
        <fullName evidence="3">RRM domain-containing protein</fullName>
    </recommendedName>
</protein>
<gene>
    <name evidence="4" type="ORF">FISHEDRAFT_23643</name>
</gene>
<dbReference type="GO" id="GO:0061574">
    <property type="term" value="C:ASAP complex"/>
    <property type="evidence" value="ECO:0007669"/>
    <property type="project" value="TreeGrafter"/>
</dbReference>
<evidence type="ECO:0000256" key="1">
    <source>
        <dbReference type="ARBA" id="ARBA00022884"/>
    </source>
</evidence>
<evidence type="ECO:0000259" key="3">
    <source>
        <dbReference type="PROSITE" id="PS50102"/>
    </source>
</evidence>
<reference evidence="4 5" key="1">
    <citation type="journal article" date="2015" name="Fungal Genet. Biol.">
        <title>Evolution of novel wood decay mechanisms in Agaricales revealed by the genome sequences of Fistulina hepatica and Cylindrobasidium torrendii.</title>
        <authorList>
            <person name="Floudas D."/>
            <person name="Held B.W."/>
            <person name="Riley R."/>
            <person name="Nagy L.G."/>
            <person name="Koehler G."/>
            <person name="Ransdell A.S."/>
            <person name="Younus H."/>
            <person name="Chow J."/>
            <person name="Chiniquy J."/>
            <person name="Lipzen A."/>
            <person name="Tritt A."/>
            <person name="Sun H."/>
            <person name="Haridas S."/>
            <person name="LaButti K."/>
            <person name="Ohm R.A."/>
            <person name="Kues U."/>
            <person name="Blanchette R.A."/>
            <person name="Grigoriev I.V."/>
            <person name="Minto R.E."/>
            <person name="Hibbett D.S."/>
        </authorList>
    </citation>
    <scope>NUCLEOTIDE SEQUENCE [LARGE SCALE GENOMIC DNA]</scope>
    <source>
        <strain evidence="4 5">ATCC 64428</strain>
    </source>
</reference>
<dbReference type="Pfam" id="PF00076">
    <property type="entry name" value="RRM_1"/>
    <property type="match status" value="1"/>
</dbReference>
<evidence type="ECO:0000313" key="4">
    <source>
        <dbReference type="EMBL" id="KIY45846.1"/>
    </source>
</evidence>
<keyword evidence="5" id="KW-1185">Reference proteome</keyword>
<dbReference type="AlphaFoldDB" id="A0A0D7A7G7"/>
<dbReference type="GO" id="GO:0005737">
    <property type="term" value="C:cytoplasm"/>
    <property type="evidence" value="ECO:0007669"/>
    <property type="project" value="TreeGrafter"/>
</dbReference>
<sequence length="83" mass="9039">RVVIVNNLSKNVVEAHLRTIFSFYGTITKVDLPVYGKSGQNKGTAALEFSQSSYAHQAYTHMDGGQLDGAVLKVELSDLPVRS</sequence>
<name>A0A0D7A7G7_9AGAR</name>
<accession>A0A0D7A7G7</accession>
<dbReference type="PANTHER" id="PTHR15481">
    <property type="entry name" value="RIBONUCLEIC ACID BINDING PROTEIN S1"/>
    <property type="match status" value="1"/>
</dbReference>
<dbReference type="InterPro" id="IPR012677">
    <property type="entry name" value="Nucleotide-bd_a/b_plait_sf"/>
</dbReference>
<feature type="non-terminal residue" evidence="4">
    <location>
        <position position="1"/>
    </location>
</feature>
<dbReference type="Gene3D" id="3.30.70.330">
    <property type="match status" value="1"/>
</dbReference>
<feature type="domain" description="RRM" evidence="3">
    <location>
        <begin position="1"/>
        <end position="79"/>
    </location>
</feature>
<dbReference type="GO" id="GO:0003723">
    <property type="term" value="F:RNA binding"/>
    <property type="evidence" value="ECO:0007669"/>
    <property type="project" value="UniProtKB-UniRule"/>
</dbReference>
<dbReference type="PANTHER" id="PTHR15481:SF0">
    <property type="entry name" value="LD23870P-RELATED"/>
    <property type="match status" value="1"/>
</dbReference>
<dbReference type="EMBL" id="KN882045">
    <property type="protein sequence ID" value="KIY45846.1"/>
    <property type="molecule type" value="Genomic_DNA"/>
</dbReference>
<organism evidence="4 5">
    <name type="scientific">Fistulina hepatica ATCC 64428</name>
    <dbReference type="NCBI Taxonomy" id="1128425"/>
    <lineage>
        <taxon>Eukaryota</taxon>
        <taxon>Fungi</taxon>
        <taxon>Dikarya</taxon>
        <taxon>Basidiomycota</taxon>
        <taxon>Agaricomycotina</taxon>
        <taxon>Agaricomycetes</taxon>
        <taxon>Agaricomycetidae</taxon>
        <taxon>Agaricales</taxon>
        <taxon>Fistulinaceae</taxon>
        <taxon>Fistulina</taxon>
    </lineage>
</organism>
<dbReference type="SUPFAM" id="SSF54928">
    <property type="entry name" value="RNA-binding domain, RBD"/>
    <property type="match status" value="1"/>
</dbReference>
<dbReference type="GO" id="GO:0000398">
    <property type="term" value="P:mRNA splicing, via spliceosome"/>
    <property type="evidence" value="ECO:0007669"/>
    <property type="project" value="TreeGrafter"/>
</dbReference>
<evidence type="ECO:0000256" key="2">
    <source>
        <dbReference type="PROSITE-ProRule" id="PRU00176"/>
    </source>
</evidence>
<dbReference type="OrthoDB" id="252020at2759"/>
<keyword evidence="1 2" id="KW-0694">RNA-binding</keyword>